<reference evidence="1" key="1">
    <citation type="journal article" date="2019" name="G3 (Bethesda)">
        <title>Genome Assemblies of Two Rare Opportunistic Yeast Pathogens: Diutina rugosa (syn. Candida rugosa) and Trichomonascus ciferrii (syn. Candida ciferrii).</title>
        <authorList>
            <person name="Mixao V."/>
            <person name="Saus E."/>
            <person name="Hansen A.P."/>
            <person name="Lass-Florl C."/>
            <person name="Gabaldon T."/>
        </authorList>
    </citation>
    <scope>NUCLEOTIDE SEQUENCE</scope>
    <source>
        <strain evidence="1">CBS 4856</strain>
    </source>
</reference>
<gene>
    <name evidence="1" type="ORF">TRICI_006714</name>
</gene>
<dbReference type="EMBL" id="SWFS01000562">
    <property type="protein sequence ID" value="KAA8897534.1"/>
    <property type="molecule type" value="Genomic_DNA"/>
</dbReference>
<dbReference type="AlphaFoldDB" id="A0A642UEE4"/>
<keyword evidence="2" id="KW-1185">Reference proteome</keyword>
<evidence type="ECO:0000313" key="2">
    <source>
        <dbReference type="Proteomes" id="UP000761534"/>
    </source>
</evidence>
<dbReference type="VEuPathDB" id="FungiDB:TRICI_006714"/>
<proteinExistence type="predicted"/>
<accession>A0A642UEE4</accession>
<dbReference type="Proteomes" id="UP000761534">
    <property type="component" value="Unassembled WGS sequence"/>
</dbReference>
<comment type="caution">
    <text evidence="1">The sequence shown here is derived from an EMBL/GenBank/DDBJ whole genome shotgun (WGS) entry which is preliminary data.</text>
</comment>
<protein>
    <submittedName>
        <fullName evidence="1">Uncharacterized protein</fullName>
    </submittedName>
</protein>
<sequence length="274" mass="31397">MKKIDSSEKIVSASLRVTGWNGNFMTFGSKYYNIFLFVDASQDLPKFQIAPGTTLSIAVKCDSKIRAVDPHQLPSTLFRDFLLGIDCPSIPKFLNLSFERIVLSRTFNALGTYLDCLTADSLHLDCCELGQWSEERIQVFTPRLDLTYTILAAATTVFAFSGLEFINIEPWKKSSANEEQFKYLLRTNPAINEIRFASFEFDAFVLAYLKEHPNLQTLKVIYIAPFRMMVRFDEILKDAFIELKLTCPKLDTLEVKLLDHKGNGIFKLYTLDYF</sequence>
<organism evidence="1 2">
    <name type="scientific">Trichomonascus ciferrii</name>
    <dbReference type="NCBI Taxonomy" id="44093"/>
    <lineage>
        <taxon>Eukaryota</taxon>
        <taxon>Fungi</taxon>
        <taxon>Dikarya</taxon>
        <taxon>Ascomycota</taxon>
        <taxon>Saccharomycotina</taxon>
        <taxon>Dipodascomycetes</taxon>
        <taxon>Dipodascales</taxon>
        <taxon>Trichomonascaceae</taxon>
        <taxon>Trichomonascus</taxon>
        <taxon>Trichomonascus ciferrii complex</taxon>
    </lineage>
</organism>
<name>A0A642UEE4_9ASCO</name>
<evidence type="ECO:0000313" key="1">
    <source>
        <dbReference type="EMBL" id="KAA8897534.1"/>
    </source>
</evidence>